<dbReference type="Proteomes" id="UP000789860">
    <property type="component" value="Unassembled WGS sequence"/>
</dbReference>
<feature type="non-terminal residue" evidence="1">
    <location>
        <position position="84"/>
    </location>
</feature>
<name>A0ACA9PQ27_9GLOM</name>
<organism evidence="1 2">
    <name type="scientific">Scutellospora calospora</name>
    <dbReference type="NCBI Taxonomy" id="85575"/>
    <lineage>
        <taxon>Eukaryota</taxon>
        <taxon>Fungi</taxon>
        <taxon>Fungi incertae sedis</taxon>
        <taxon>Mucoromycota</taxon>
        <taxon>Glomeromycotina</taxon>
        <taxon>Glomeromycetes</taxon>
        <taxon>Diversisporales</taxon>
        <taxon>Gigasporaceae</taxon>
        <taxon>Scutellospora</taxon>
    </lineage>
</organism>
<gene>
    <name evidence="1" type="ORF">SCALOS_LOCUS11144</name>
</gene>
<evidence type="ECO:0000313" key="2">
    <source>
        <dbReference type="Proteomes" id="UP000789860"/>
    </source>
</evidence>
<feature type="non-terminal residue" evidence="1">
    <location>
        <position position="1"/>
    </location>
</feature>
<keyword evidence="2" id="KW-1185">Reference proteome</keyword>
<evidence type="ECO:0000313" key="1">
    <source>
        <dbReference type="EMBL" id="CAG8718009.1"/>
    </source>
</evidence>
<protein>
    <submittedName>
        <fullName evidence="1">1624_t:CDS:1</fullName>
    </submittedName>
</protein>
<sequence>AILLDQRFVNLWKEIDYFDICKNMNDLVIQGVILILFLPASINFINDKKIVVKRLKELIELGFALNDKVIFDIFLLQANFLEMI</sequence>
<reference evidence="1" key="1">
    <citation type="submission" date="2021-06" db="EMBL/GenBank/DDBJ databases">
        <authorList>
            <person name="Kallberg Y."/>
            <person name="Tangrot J."/>
            <person name="Rosling A."/>
        </authorList>
    </citation>
    <scope>NUCLEOTIDE SEQUENCE</scope>
    <source>
        <strain evidence="1">AU212A</strain>
    </source>
</reference>
<comment type="caution">
    <text evidence="1">The sequence shown here is derived from an EMBL/GenBank/DDBJ whole genome shotgun (WGS) entry which is preliminary data.</text>
</comment>
<proteinExistence type="predicted"/>
<accession>A0ACA9PQ27</accession>
<dbReference type="EMBL" id="CAJVPM010046160">
    <property type="protein sequence ID" value="CAG8718009.1"/>
    <property type="molecule type" value="Genomic_DNA"/>
</dbReference>